<dbReference type="InterPro" id="IPR009003">
    <property type="entry name" value="Peptidase_S1_PA"/>
</dbReference>
<evidence type="ECO:0008006" key="3">
    <source>
        <dbReference type="Google" id="ProtNLM"/>
    </source>
</evidence>
<sequence length="259" mass="28465">MLRRVLALTTQFRLPHEGMAAYEVLSRGSAVLGQRMVDKDASRLHVLTCAHVACPWLFPAYYPNDWLEHVDEAYVKHTLSLHDEVTCEKAWEIELEAHVTLHGSRDLAALELNLDKHATSLPTLSGYDLSHLAALDETTTLLYHGHIEPSSGSITPLVVPGAYFWRNASTRQVFGKSESVLEQGMCGGAVTTKEDVVVGLIEGIVPEKEDATPAYKTLENAVAFVPQDDMAAFIHDIEVFPHDANTLFTNTLGSIGSDD</sequence>
<protein>
    <recommendedName>
        <fullName evidence="3">Peptidase S1 domain-containing protein</fullName>
    </recommendedName>
</protein>
<dbReference type="OMA" id="YCISCAH"/>
<proteinExistence type="predicted"/>
<dbReference type="VEuPathDB" id="FungiDB:SDRG_08326"/>
<dbReference type="AlphaFoldDB" id="T0RUT4"/>
<gene>
    <name evidence="1" type="ORF">SDRG_08326</name>
</gene>
<dbReference type="eggNOG" id="ENOG502S2WK">
    <property type="taxonomic scope" value="Eukaryota"/>
</dbReference>
<dbReference type="EMBL" id="JH767156">
    <property type="protein sequence ID" value="EQC34117.1"/>
    <property type="molecule type" value="Genomic_DNA"/>
</dbReference>
<dbReference type="Proteomes" id="UP000030762">
    <property type="component" value="Unassembled WGS sequence"/>
</dbReference>
<reference evidence="1 2" key="1">
    <citation type="submission" date="2012-04" db="EMBL/GenBank/DDBJ databases">
        <title>The Genome Sequence of Saprolegnia declina VS20.</title>
        <authorList>
            <consortium name="The Broad Institute Genome Sequencing Platform"/>
            <person name="Russ C."/>
            <person name="Nusbaum C."/>
            <person name="Tyler B."/>
            <person name="van West P."/>
            <person name="Dieguez-Uribeondo J."/>
            <person name="de Bruijn I."/>
            <person name="Tripathy S."/>
            <person name="Jiang R."/>
            <person name="Young S.K."/>
            <person name="Zeng Q."/>
            <person name="Gargeya S."/>
            <person name="Fitzgerald M."/>
            <person name="Haas B."/>
            <person name="Abouelleil A."/>
            <person name="Alvarado L."/>
            <person name="Arachchi H.M."/>
            <person name="Berlin A."/>
            <person name="Chapman S.B."/>
            <person name="Goldberg J."/>
            <person name="Griggs A."/>
            <person name="Gujja S."/>
            <person name="Hansen M."/>
            <person name="Howarth C."/>
            <person name="Imamovic A."/>
            <person name="Larimer J."/>
            <person name="McCowen C."/>
            <person name="Montmayeur A."/>
            <person name="Murphy C."/>
            <person name="Neiman D."/>
            <person name="Pearson M."/>
            <person name="Priest M."/>
            <person name="Roberts A."/>
            <person name="Saif S."/>
            <person name="Shea T."/>
            <person name="Sisk P."/>
            <person name="Sykes S."/>
            <person name="Wortman J."/>
            <person name="Nusbaum C."/>
            <person name="Birren B."/>
        </authorList>
    </citation>
    <scope>NUCLEOTIDE SEQUENCE [LARGE SCALE GENOMIC DNA]</scope>
    <source>
        <strain evidence="1 2">VS20</strain>
    </source>
</reference>
<keyword evidence="2" id="KW-1185">Reference proteome</keyword>
<evidence type="ECO:0000313" key="2">
    <source>
        <dbReference type="Proteomes" id="UP000030762"/>
    </source>
</evidence>
<name>T0RUT4_SAPDV</name>
<dbReference type="InParanoid" id="T0RUT4"/>
<dbReference type="SUPFAM" id="SSF50494">
    <property type="entry name" value="Trypsin-like serine proteases"/>
    <property type="match status" value="1"/>
</dbReference>
<dbReference type="RefSeq" id="XP_008612429.1">
    <property type="nucleotide sequence ID" value="XM_008614207.1"/>
</dbReference>
<dbReference type="OrthoDB" id="269605at2759"/>
<organism evidence="1 2">
    <name type="scientific">Saprolegnia diclina (strain VS20)</name>
    <dbReference type="NCBI Taxonomy" id="1156394"/>
    <lineage>
        <taxon>Eukaryota</taxon>
        <taxon>Sar</taxon>
        <taxon>Stramenopiles</taxon>
        <taxon>Oomycota</taxon>
        <taxon>Saprolegniomycetes</taxon>
        <taxon>Saprolegniales</taxon>
        <taxon>Saprolegniaceae</taxon>
        <taxon>Saprolegnia</taxon>
    </lineage>
</organism>
<evidence type="ECO:0000313" key="1">
    <source>
        <dbReference type="EMBL" id="EQC34117.1"/>
    </source>
</evidence>
<dbReference type="GeneID" id="19949053"/>
<accession>T0RUT4</accession>